<name>A0A9W7DYS2_9STRA</name>
<comment type="subcellular location">
    <subcellularLocation>
        <location evidence="1">Membrane</location>
        <topology evidence="1">Multi-pass membrane protein</topology>
    </subcellularLocation>
</comment>
<feature type="transmembrane region" description="Helical" evidence="6">
    <location>
        <begin position="195"/>
        <end position="214"/>
    </location>
</feature>
<feature type="compositionally biased region" description="Low complexity" evidence="5">
    <location>
        <begin position="26"/>
        <end position="46"/>
    </location>
</feature>
<evidence type="ECO:0000256" key="6">
    <source>
        <dbReference type="SAM" id="Phobius"/>
    </source>
</evidence>
<dbReference type="Proteomes" id="UP001165085">
    <property type="component" value="Unassembled WGS sequence"/>
</dbReference>
<accession>A0A9W7DYS2</accession>
<dbReference type="GO" id="GO:0016020">
    <property type="term" value="C:membrane"/>
    <property type="evidence" value="ECO:0007669"/>
    <property type="project" value="UniProtKB-SubCell"/>
</dbReference>
<feature type="region of interest" description="Disordered" evidence="5">
    <location>
        <begin position="1"/>
        <end position="46"/>
    </location>
</feature>
<evidence type="ECO:0000313" key="8">
    <source>
        <dbReference type="EMBL" id="GMH61519.1"/>
    </source>
</evidence>
<feature type="transmembrane region" description="Helical" evidence="6">
    <location>
        <begin position="266"/>
        <end position="285"/>
    </location>
</feature>
<reference evidence="9" key="1">
    <citation type="journal article" date="2023" name="Commun. Biol.">
        <title>Genome analysis of Parmales, the sister group of diatoms, reveals the evolutionary specialization of diatoms from phago-mixotrophs to photoautotrophs.</title>
        <authorList>
            <person name="Ban H."/>
            <person name="Sato S."/>
            <person name="Yoshikawa S."/>
            <person name="Yamada K."/>
            <person name="Nakamura Y."/>
            <person name="Ichinomiya M."/>
            <person name="Sato N."/>
            <person name="Blanc-Mathieu R."/>
            <person name="Endo H."/>
            <person name="Kuwata A."/>
            <person name="Ogata H."/>
        </authorList>
    </citation>
    <scope>NUCLEOTIDE SEQUENCE [LARGE SCALE GENOMIC DNA]</scope>
    <source>
        <strain evidence="9">NIES 3701</strain>
    </source>
</reference>
<evidence type="ECO:0000256" key="3">
    <source>
        <dbReference type="ARBA" id="ARBA00022989"/>
    </source>
</evidence>
<proteinExistence type="predicted"/>
<dbReference type="AlphaFoldDB" id="A0A9W7DYS2"/>
<evidence type="ECO:0000256" key="4">
    <source>
        <dbReference type="ARBA" id="ARBA00023136"/>
    </source>
</evidence>
<evidence type="ECO:0000256" key="5">
    <source>
        <dbReference type="SAM" id="MobiDB-lite"/>
    </source>
</evidence>
<dbReference type="Pfam" id="PF01490">
    <property type="entry name" value="Aa_trans"/>
    <property type="match status" value="1"/>
</dbReference>
<evidence type="ECO:0000313" key="9">
    <source>
        <dbReference type="Proteomes" id="UP001165085"/>
    </source>
</evidence>
<feature type="domain" description="Amino acid transporter transmembrane" evidence="7">
    <location>
        <begin position="50"/>
        <end position="417"/>
    </location>
</feature>
<sequence>MASDHPSIAVAMEDDPQPLEAATLLSPSSSGPSFNSSSSPSSSTSTPSITSPWAAGLLISAEVVGTGILALPFFCSVITKPWGLSYLALNIGVNYYAGARLTQAASIVEQRHHVPPILDLLELSQLTTLPNLTLTIYYTNLILVMGSYLLTISTSFSSLLYPLTVPSSILTFLIVSILVALSLRLNSMAKLGKAPTYVSITTILVVVLLSLIGAKTTADQPPPTAISPFQIPGSLSGISFAVSSQKLLLNVRKSMDSSSKLKINEALFVALAMYGLFYVITILVAPSTVPPLLLNVLKDGSLMKRIAGLLLSVHLVISFTINNQCLCHSFSNKFNVPSSKVAFATCFFVWAVSNGIPFFEDLTSLIGALTTVPLTLALPVLYAMEAEQSDWNGLHGRMAKLIVFVSVIITVSGVLSSFWKINKDWTTTTTTANNYK</sequence>
<protein>
    <recommendedName>
        <fullName evidence="7">Amino acid transporter transmembrane domain-containing protein</fullName>
    </recommendedName>
</protein>
<feature type="transmembrane region" description="Helical" evidence="6">
    <location>
        <begin position="365"/>
        <end position="386"/>
    </location>
</feature>
<dbReference type="PANTHER" id="PTHR22950">
    <property type="entry name" value="AMINO ACID TRANSPORTER"/>
    <property type="match status" value="1"/>
</dbReference>
<dbReference type="EMBL" id="BRXY01000072">
    <property type="protein sequence ID" value="GMH61519.1"/>
    <property type="molecule type" value="Genomic_DNA"/>
</dbReference>
<keyword evidence="3 6" id="KW-1133">Transmembrane helix</keyword>
<keyword evidence="4 6" id="KW-0472">Membrane</keyword>
<evidence type="ECO:0000256" key="1">
    <source>
        <dbReference type="ARBA" id="ARBA00004141"/>
    </source>
</evidence>
<dbReference type="InterPro" id="IPR013057">
    <property type="entry name" value="AA_transpt_TM"/>
</dbReference>
<comment type="caution">
    <text evidence="8">The sequence shown here is derived from an EMBL/GenBank/DDBJ whole genome shotgun (WGS) entry which is preliminary data.</text>
</comment>
<gene>
    <name evidence="8" type="ORF">TrST_g9080</name>
</gene>
<feature type="transmembrane region" description="Helical" evidence="6">
    <location>
        <begin position="341"/>
        <end position="359"/>
    </location>
</feature>
<keyword evidence="9" id="KW-1185">Reference proteome</keyword>
<feature type="transmembrane region" description="Helical" evidence="6">
    <location>
        <begin position="398"/>
        <end position="419"/>
    </location>
</feature>
<feature type="transmembrane region" description="Helical" evidence="6">
    <location>
        <begin position="159"/>
        <end position="183"/>
    </location>
</feature>
<dbReference type="GO" id="GO:0015179">
    <property type="term" value="F:L-amino acid transmembrane transporter activity"/>
    <property type="evidence" value="ECO:0007669"/>
    <property type="project" value="TreeGrafter"/>
</dbReference>
<feature type="transmembrane region" description="Helical" evidence="6">
    <location>
        <begin position="53"/>
        <end position="75"/>
    </location>
</feature>
<dbReference type="OrthoDB" id="206873at2759"/>
<evidence type="ECO:0000259" key="7">
    <source>
        <dbReference type="Pfam" id="PF01490"/>
    </source>
</evidence>
<organism evidence="8 9">
    <name type="scientific">Triparma strigata</name>
    <dbReference type="NCBI Taxonomy" id="1606541"/>
    <lineage>
        <taxon>Eukaryota</taxon>
        <taxon>Sar</taxon>
        <taxon>Stramenopiles</taxon>
        <taxon>Ochrophyta</taxon>
        <taxon>Bolidophyceae</taxon>
        <taxon>Parmales</taxon>
        <taxon>Triparmaceae</taxon>
        <taxon>Triparma</taxon>
    </lineage>
</organism>
<evidence type="ECO:0000256" key="2">
    <source>
        <dbReference type="ARBA" id="ARBA00022692"/>
    </source>
</evidence>
<dbReference type="PANTHER" id="PTHR22950:SF461">
    <property type="entry name" value="AMINO ACID TRANSPORTER TRANSMEMBRANE DOMAIN-CONTAINING PROTEIN"/>
    <property type="match status" value="1"/>
</dbReference>
<keyword evidence="2 6" id="KW-0812">Transmembrane</keyword>
<feature type="transmembrane region" description="Helical" evidence="6">
    <location>
        <begin position="134"/>
        <end position="153"/>
    </location>
</feature>